<keyword evidence="2" id="KW-0067">ATP-binding</keyword>
<dbReference type="PANTHER" id="PTHR33540:SF1">
    <property type="entry name" value="N-ACETYLMURAMATE_N-ACETYLGLUCOSAMINE KINASE"/>
    <property type="match status" value="1"/>
</dbReference>
<evidence type="ECO:0000256" key="1">
    <source>
        <dbReference type="ARBA" id="ARBA00022741"/>
    </source>
</evidence>
<proteinExistence type="predicted"/>
<dbReference type="EMBL" id="AP025730">
    <property type="protein sequence ID" value="BDI03920.1"/>
    <property type="molecule type" value="Genomic_DNA"/>
</dbReference>
<dbReference type="Pfam" id="PF01636">
    <property type="entry name" value="APH"/>
    <property type="match status" value="1"/>
</dbReference>
<dbReference type="Gene3D" id="3.30.200.20">
    <property type="entry name" value="Phosphorylase Kinase, domain 1"/>
    <property type="match status" value="1"/>
</dbReference>
<protein>
    <submittedName>
        <fullName evidence="5">Aminoglycoside phosphotransferase</fullName>
    </submittedName>
</protein>
<sequence length="380" mass="42164">MNPAADSVSPAAPTSPAPSSEVTWTDPARHAAFDAWLAGVAAQQGLDPATLRPASADASFRRYLRLDAREAGQPSRIVMDAPPSHEDCRPFVQVAGLLGGAGLAAPQVLAWDEAQGFMLLSDLGDRTYLAELQSLDLSGGAGLRRADGLYRDAIDTLVRLQRIDATAAVPAYDRALMQRELDLFPEWYVARHRGATLTDREREQLARCFDLILKTCLAQPAVLVHRDYHSRNLMLPLGGPGELAEGSGPGILDFQDAVAGPASYDLVSLLRDAYIEWDEAIQIDWAARYWERARKAGVPVADDFGSFWRDYEWMGLQRHLKVLGIFARLSHRDGKDGYLKDLPLVWRYAHHVAMRYSVLTPLARLLERLEDVRARDGYTF</sequence>
<keyword evidence="6" id="KW-1185">Reference proteome</keyword>
<reference evidence="5" key="1">
    <citation type="submission" date="2022-04" db="EMBL/GenBank/DDBJ databases">
        <title>Whole genome sequence of Sphaerotilus sp. FB-5.</title>
        <authorList>
            <person name="Takeda M."/>
            <person name="Narihara S."/>
            <person name="Akimoto M."/>
            <person name="Akimoto R."/>
            <person name="Nishiyashiki S."/>
            <person name="Murakami T."/>
        </authorList>
    </citation>
    <scope>NUCLEOTIDE SEQUENCE</scope>
    <source>
        <strain evidence="5">FB-5</strain>
    </source>
</reference>
<feature type="domain" description="Aminoglycoside phosphotransferase" evidence="4">
    <location>
        <begin position="50"/>
        <end position="293"/>
    </location>
</feature>
<evidence type="ECO:0000256" key="2">
    <source>
        <dbReference type="ARBA" id="ARBA00022840"/>
    </source>
</evidence>
<dbReference type="InterPro" id="IPR011009">
    <property type="entry name" value="Kinase-like_dom_sf"/>
</dbReference>
<organism evidence="5 6">
    <name type="scientific">Sphaerotilus microaerophilus</name>
    <dbReference type="NCBI Taxonomy" id="2914710"/>
    <lineage>
        <taxon>Bacteria</taxon>
        <taxon>Pseudomonadati</taxon>
        <taxon>Pseudomonadota</taxon>
        <taxon>Betaproteobacteria</taxon>
        <taxon>Burkholderiales</taxon>
        <taxon>Sphaerotilaceae</taxon>
        <taxon>Sphaerotilus</taxon>
    </lineage>
</organism>
<gene>
    <name evidence="5" type="ORF">CATMQ487_08900</name>
</gene>
<dbReference type="Proteomes" id="UP001057498">
    <property type="component" value="Chromosome"/>
</dbReference>
<evidence type="ECO:0000313" key="6">
    <source>
        <dbReference type="Proteomes" id="UP001057498"/>
    </source>
</evidence>
<dbReference type="Gene3D" id="3.90.1200.10">
    <property type="match status" value="1"/>
</dbReference>
<accession>A0ABN6PFY4</accession>
<dbReference type="PANTHER" id="PTHR33540">
    <property type="entry name" value="TRNA THREONYLCARBAMOYLADENOSINE BIOSYNTHESIS PROTEIN TSAE"/>
    <property type="match status" value="1"/>
</dbReference>
<feature type="compositionally biased region" description="Low complexity" evidence="3">
    <location>
        <begin position="1"/>
        <end position="20"/>
    </location>
</feature>
<feature type="region of interest" description="Disordered" evidence="3">
    <location>
        <begin position="1"/>
        <end position="23"/>
    </location>
</feature>
<evidence type="ECO:0000259" key="4">
    <source>
        <dbReference type="Pfam" id="PF01636"/>
    </source>
</evidence>
<keyword evidence="1" id="KW-0547">Nucleotide-binding</keyword>
<name>A0ABN6PFY4_9BURK</name>
<evidence type="ECO:0000313" key="5">
    <source>
        <dbReference type="EMBL" id="BDI03920.1"/>
    </source>
</evidence>
<dbReference type="InterPro" id="IPR002575">
    <property type="entry name" value="Aminoglycoside_PTrfase"/>
</dbReference>
<dbReference type="SUPFAM" id="SSF56112">
    <property type="entry name" value="Protein kinase-like (PK-like)"/>
    <property type="match status" value="1"/>
</dbReference>
<evidence type="ECO:0000256" key="3">
    <source>
        <dbReference type="SAM" id="MobiDB-lite"/>
    </source>
</evidence>